<evidence type="ECO:0000256" key="1">
    <source>
        <dbReference type="ARBA" id="ARBA00010617"/>
    </source>
</evidence>
<organism evidence="9 10">
    <name type="scientific">Aplysia californica</name>
    <name type="common">California sea hare</name>
    <dbReference type="NCBI Taxonomy" id="6500"/>
    <lineage>
        <taxon>Eukaryota</taxon>
        <taxon>Metazoa</taxon>
        <taxon>Spiralia</taxon>
        <taxon>Lophotrochozoa</taxon>
        <taxon>Mollusca</taxon>
        <taxon>Gastropoda</taxon>
        <taxon>Heterobranchia</taxon>
        <taxon>Euthyneura</taxon>
        <taxon>Tectipleura</taxon>
        <taxon>Aplysiida</taxon>
        <taxon>Aplysioidea</taxon>
        <taxon>Aplysiidae</taxon>
        <taxon>Aplysia</taxon>
    </lineage>
</organism>
<keyword evidence="8" id="KW-1133">Transmembrane helix</keyword>
<proteinExistence type="inferred from homology"/>
<evidence type="ECO:0000256" key="8">
    <source>
        <dbReference type="SAM" id="Phobius"/>
    </source>
</evidence>
<keyword evidence="4 7" id="KW-0560">Oxidoreductase</keyword>
<evidence type="ECO:0000313" key="9">
    <source>
        <dbReference type="Proteomes" id="UP000694888"/>
    </source>
</evidence>
<dbReference type="SUPFAM" id="SSF48264">
    <property type="entry name" value="Cytochrome P450"/>
    <property type="match status" value="1"/>
</dbReference>
<evidence type="ECO:0000256" key="3">
    <source>
        <dbReference type="ARBA" id="ARBA00022723"/>
    </source>
</evidence>
<accession>A0ABM0JNZ2</accession>
<reference evidence="10" key="1">
    <citation type="submission" date="2025-08" db="UniProtKB">
        <authorList>
            <consortium name="RefSeq"/>
        </authorList>
    </citation>
    <scope>IDENTIFICATION</scope>
</reference>
<dbReference type="InterPro" id="IPR036396">
    <property type="entry name" value="Cyt_P450_sf"/>
</dbReference>
<dbReference type="InterPro" id="IPR017972">
    <property type="entry name" value="Cyt_P450_CS"/>
</dbReference>
<protein>
    <submittedName>
        <fullName evidence="10">Cytochrome P450 26A1 isoform X1</fullName>
    </submittedName>
</protein>
<keyword evidence="2 7" id="KW-0349">Heme</keyword>
<dbReference type="GeneID" id="101852321"/>
<name>A0ABM0JNZ2_APLCA</name>
<feature type="transmembrane region" description="Helical" evidence="8">
    <location>
        <begin position="27"/>
        <end position="52"/>
    </location>
</feature>
<keyword evidence="8" id="KW-0812">Transmembrane</keyword>
<keyword evidence="9" id="KW-1185">Reference proteome</keyword>
<dbReference type="Proteomes" id="UP000694888">
    <property type="component" value="Unplaced"/>
</dbReference>
<evidence type="ECO:0000256" key="7">
    <source>
        <dbReference type="RuleBase" id="RU000461"/>
    </source>
</evidence>
<evidence type="ECO:0000256" key="6">
    <source>
        <dbReference type="ARBA" id="ARBA00023033"/>
    </source>
</evidence>
<dbReference type="PROSITE" id="PS00086">
    <property type="entry name" value="CYTOCHROME_P450"/>
    <property type="match status" value="1"/>
</dbReference>
<dbReference type="InterPro" id="IPR002401">
    <property type="entry name" value="Cyt_P450_E_grp-I"/>
</dbReference>
<dbReference type="InterPro" id="IPR001128">
    <property type="entry name" value="Cyt_P450"/>
</dbReference>
<keyword evidence="3 7" id="KW-0479">Metal-binding</keyword>
<keyword evidence="8" id="KW-0472">Membrane</keyword>
<sequence length="519" mass="57036">MSTDVPDSTLSVTETKMGNATAVLTPVLGLMVPMVWCSVVTSLVLAVCTLAWRLRYSAMKDPASSLPLPPGSLGWPIVGETVQFVVQGAQFYVDHFKRYGPIYKTHLLGSPTARVSGAEHLHHLLNSEPQSLTMKLPGSVRHMMGKASLVTSKGDDHVRMKKIILEAFTTTRLSDYLPCVQQNTQRRIKSWCGQGRILGFQACEQLIVDLVLELVLGCRLENDRDGSVRKAVMTINNNLFCVPLNIPGGGFYKASKARAIISEFVLRRLADKGDKEHVSMLEVFLAAHHTEVGAAGKGAGQGLTAEEIVDNAISLMIAGTGTTSGALCCLLLLLGQHPEVVEEIREELNTAGLLSPDGPGELSYDVLQTLEFTQSVIKESLRLHTPAGGAFRKAEKPLEVAGYHIPKDWTVVYSIRDTHKSSKVFKDVSEFKPSRWQDAELSERLHRENPCHYMPFGRGPRACVGKALATMEMTVFLVELCRLATFELHNPDADMVFLPVTKPADDLPVTFYARKEKSN</sequence>
<keyword evidence="5 7" id="KW-0408">Iron</keyword>
<evidence type="ECO:0000313" key="10">
    <source>
        <dbReference type="RefSeq" id="XP_005098124.1"/>
    </source>
</evidence>
<gene>
    <name evidence="10" type="primary">LOC101852321</name>
</gene>
<dbReference type="Pfam" id="PF00067">
    <property type="entry name" value="p450"/>
    <property type="match status" value="1"/>
</dbReference>
<dbReference type="PRINTS" id="PR00463">
    <property type="entry name" value="EP450I"/>
</dbReference>
<dbReference type="PANTHER" id="PTHR24286">
    <property type="entry name" value="CYTOCHROME P450 26"/>
    <property type="match status" value="1"/>
</dbReference>
<comment type="similarity">
    <text evidence="1 7">Belongs to the cytochrome P450 family.</text>
</comment>
<dbReference type="RefSeq" id="XP_005098124.1">
    <property type="nucleotide sequence ID" value="XM_005098067.3"/>
</dbReference>
<evidence type="ECO:0000256" key="2">
    <source>
        <dbReference type="ARBA" id="ARBA00022617"/>
    </source>
</evidence>
<evidence type="ECO:0000256" key="4">
    <source>
        <dbReference type="ARBA" id="ARBA00023002"/>
    </source>
</evidence>
<dbReference type="Gene3D" id="1.10.630.10">
    <property type="entry name" value="Cytochrome P450"/>
    <property type="match status" value="1"/>
</dbReference>
<dbReference type="PANTHER" id="PTHR24286:SF384">
    <property type="entry name" value="P450, PUTATIVE (EUROFUNG)-RELATED"/>
    <property type="match status" value="1"/>
</dbReference>
<evidence type="ECO:0000256" key="5">
    <source>
        <dbReference type="ARBA" id="ARBA00023004"/>
    </source>
</evidence>
<keyword evidence="6 7" id="KW-0503">Monooxygenase</keyword>
<dbReference type="PRINTS" id="PR00385">
    <property type="entry name" value="P450"/>
</dbReference>